<reference evidence="2" key="1">
    <citation type="journal article" date="2022" name="ISME J.">
        <title>Identification of active gaseous-alkane degraders at natural gas seeps.</title>
        <authorList>
            <person name="Farhan Ul Haque M."/>
            <person name="Hernandez M."/>
            <person name="Crombie A.T."/>
            <person name="Murrell J.C."/>
        </authorList>
    </citation>
    <scope>NUCLEOTIDE SEQUENCE</scope>
    <source>
        <strain evidence="2">PC2</strain>
    </source>
</reference>
<gene>
    <name evidence="2" type="ORF">K2U94_07165</name>
</gene>
<feature type="signal peptide" evidence="1">
    <location>
        <begin position="1"/>
        <end position="24"/>
    </location>
</feature>
<dbReference type="RefSeq" id="WP_243066546.1">
    <property type="nucleotide sequence ID" value="NZ_JAIVFK010000004.1"/>
</dbReference>
<organism evidence="2 3">
    <name type="scientific">Candidatus Rhodoblastus alkanivorans</name>
    <dbReference type="NCBI Taxonomy" id="2954117"/>
    <lineage>
        <taxon>Bacteria</taxon>
        <taxon>Pseudomonadati</taxon>
        <taxon>Pseudomonadota</taxon>
        <taxon>Alphaproteobacteria</taxon>
        <taxon>Hyphomicrobiales</taxon>
        <taxon>Rhodoblastaceae</taxon>
        <taxon>Rhodoblastus</taxon>
    </lineage>
</organism>
<protein>
    <submittedName>
        <fullName evidence="2">DUF1194 domain-containing protein</fullName>
    </submittedName>
</protein>
<dbReference type="Gene3D" id="3.40.50.410">
    <property type="entry name" value="von Willebrand factor, type A domain"/>
    <property type="match status" value="1"/>
</dbReference>
<evidence type="ECO:0000313" key="2">
    <source>
        <dbReference type="EMBL" id="MCI4682541.1"/>
    </source>
</evidence>
<comment type="caution">
    <text evidence="2">The sequence shown here is derived from an EMBL/GenBank/DDBJ whole genome shotgun (WGS) entry which is preliminary data.</text>
</comment>
<evidence type="ECO:0000313" key="3">
    <source>
        <dbReference type="Proteomes" id="UP001139104"/>
    </source>
</evidence>
<dbReference type="Proteomes" id="UP001139104">
    <property type="component" value="Unassembled WGS sequence"/>
</dbReference>
<dbReference type="InterPro" id="IPR010607">
    <property type="entry name" value="DUF1194"/>
</dbReference>
<dbReference type="Pfam" id="PF06707">
    <property type="entry name" value="DUF1194"/>
    <property type="match status" value="1"/>
</dbReference>
<name>A0ABS9Z4I7_9HYPH</name>
<accession>A0ABS9Z4I7</accession>
<keyword evidence="1" id="KW-0732">Signal</keyword>
<dbReference type="EMBL" id="JAIVFP010000001">
    <property type="protein sequence ID" value="MCI4682541.1"/>
    <property type="molecule type" value="Genomic_DNA"/>
</dbReference>
<keyword evidence="3" id="KW-1185">Reference proteome</keyword>
<proteinExistence type="predicted"/>
<feature type="chain" id="PRO_5045839780" evidence="1">
    <location>
        <begin position="25"/>
        <end position="278"/>
    </location>
</feature>
<sequence length="278" mass="29472">MPPIFRLLLAGMILIAAGQGVGHAAARSADKDAPGAAPVDTALIVSVDVSGSVDQGRFALQMDGIAKALEDPEVIAAMLSGPRASMMFTMVEWSERVATAIPWTRIASRDDAFAVAARVRRTQRPAGEFTCVAHMMRYVSDLILPTLPVKAERVVMDVSGDGVDNCDEDPATARMRDALTATGMTINGLPINEGDPNEPLGGGAFRAPGRPFQPRTFAPKILEPWYRKYVIGGAGAFLLPAKGYGDFDRAIKEKFALEISAAPAVHAHFAQLGAAGSR</sequence>
<dbReference type="InterPro" id="IPR036465">
    <property type="entry name" value="vWFA_dom_sf"/>
</dbReference>
<evidence type="ECO:0000256" key="1">
    <source>
        <dbReference type="SAM" id="SignalP"/>
    </source>
</evidence>
<dbReference type="SUPFAM" id="SSF53300">
    <property type="entry name" value="vWA-like"/>
    <property type="match status" value="1"/>
</dbReference>